<dbReference type="PANTHER" id="PTHR10127">
    <property type="entry name" value="DISCOIDIN, CUB, EGF, LAMININ , AND ZINC METALLOPROTEASE DOMAIN CONTAINING"/>
    <property type="match status" value="1"/>
</dbReference>
<reference evidence="5" key="2">
    <citation type="submission" date="2015-01" db="EMBL/GenBank/DDBJ databases">
        <title>Evolutionary Origins and Diversification of the Mycorrhizal Mutualists.</title>
        <authorList>
            <consortium name="DOE Joint Genome Institute"/>
            <consortium name="Mycorrhizal Genomics Consortium"/>
            <person name="Kohler A."/>
            <person name="Kuo A."/>
            <person name="Nagy L.G."/>
            <person name="Floudas D."/>
            <person name="Copeland A."/>
            <person name="Barry K.W."/>
            <person name="Cichocki N."/>
            <person name="Veneault-Fourrey C."/>
            <person name="LaButti K."/>
            <person name="Lindquist E.A."/>
            <person name="Lipzen A."/>
            <person name="Lundell T."/>
            <person name="Morin E."/>
            <person name="Murat C."/>
            <person name="Riley R."/>
            <person name="Ohm R."/>
            <person name="Sun H."/>
            <person name="Tunlid A."/>
            <person name="Henrissat B."/>
            <person name="Grigoriev I.V."/>
            <person name="Hibbett D.S."/>
            <person name="Martin F."/>
        </authorList>
    </citation>
    <scope>NUCLEOTIDE SEQUENCE [LARGE SCALE GENOMIC DNA]</scope>
    <source>
        <strain evidence="5">MAFF 305830</strain>
    </source>
</reference>
<dbReference type="Gene3D" id="3.40.390.10">
    <property type="entry name" value="Collagenase (Catalytic Domain)"/>
    <property type="match status" value="1"/>
</dbReference>
<evidence type="ECO:0000256" key="2">
    <source>
        <dbReference type="SAM" id="SignalP"/>
    </source>
</evidence>
<accession>A0A0C2XCD2</accession>
<dbReference type="InterPro" id="IPR001506">
    <property type="entry name" value="Peptidase_M12A"/>
</dbReference>
<proteinExistence type="predicted"/>
<evidence type="ECO:0000313" key="5">
    <source>
        <dbReference type="Proteomes" id="UP000054097"/>
    </source>
</evidence>
<dbReference type="PANTHER" id="PTHR10127:SF850">
    <property type="entry name" value="METALLOENDOPEPTIDASE"/>
    <property type="match status" value="1"/>
</dbReference>
<dbReference type="OrthoDB" id="5945790at2759"/>
<dbReference type="Pfam" id="PF01400">
    <property type="entry name" value="Astacin"/>
    <property type="match status" value="1"/>
</dbReference>
<name>A0A0C2XCD2_SERVB</name>
<gene>
    <name evidence="4" type="ORF">M408DRAFT_9671</name>
</gene>
<organism evidence="4 5">
    <name type="scientific">Serendipita vermifera MAFF 305830</name>
    <dbReference type="NCBI Taxonomy" id="933852"/>
    <lineage>
        <taxon>Eukaryota</taxon>
        <taxon>Fungi</taxon>
        <taxon>Dikarya</taxon>
        <taxon>Basidiomycota</taxon>
        <taxon>Agaricomycotina</taxon>
        <taxon>Agaricomycetes</taxon>
        <taxon>Sebacinales</taxon>
        <taxon>Serendipitaceae</taxon>
        <taxon>Serendipita</taxon>
    </lineage>
</organism>
<dbReference type="GO" id="GO:0004222">
    <property type="term" value="F:metalloendopeptidase activity"/>
    <property type="evidence" value="ECO:0007669"/>
    <property type="project" value="InterPro"/>
</dbReference>
<dbReference type="AlphaFoldDB" id="A0A0C2XCD2"/>
<dbReference type="GO" id="GO:0006508">
    <property type="term" value="P:proteolysis"/>
    <property type="evidence" value="ECO:0007669"/>
    <property type="project" value="InterPro"/>
</dbReference>
<dbReference type="InterPro" id="IPR006026">
    <property type="entry name" value="Peptidase_Metallo"/>
</dbReference>
<keyword evidence="5" id="KW-1185">Reference proteome</keyword>
<protein>
    <recommendedName>
        <fullName evidence="3">Peptidase metallopeptidase domain-containing protein</fullName>
    </recommendedName>
</protein>
<keyword evidence="2" id="KW-0732">Signal</keyword>
<dbReference type="HOGENOM" id="CLU_586837_0_0_1"/>
<dbReference type="GO" id="GO:0008270">
    <property type="term" value="F:zinc ion binding"/>
    <property type="evidence" value="ECO:0007669"/>
    <property type="project" value="InterPro"/>
</dbReference>
<dbReference type="SUPFAM" id="SSF55486">
    <property type="entry name" value="Metalloproteases ('zincins'), catalytic domain"/>
    <property type="match status" value="1"/>
</dbReference>
<dbReference type="STRING" id="933852.A0A0C2XCD2"/>
<feature type="signal peptide" evidence="2">
    <location>
        <begin position="1"/>
        <end position="21"/>
    </location>
</feature>
<feature type="chain" id="PRO_5002158833" description="Peptidase metallopeptidase domain-containing protein" evidence="2">
    <location>
        <begin position="22"/>
        <end position="461"/>
    </location>
</feature>
<dbReference type="EMBL" id="KN824303">
    <property type="protein sequence ID" value="KIM26827.1"/>
    <property type="molecule type" value="Genomic_DNA"/>
</dbReference>
<dbReference type="Proteomes" id="UP000054097">
    <property type="component" value="Unassembled WGS sequence"/>
</dbReference>
<feature type="region of interest" description="Disordered" evidence="1">
    <location>
        <begin position="25"/>
        <end position="57"/>
    </location>
</feature>
<dbReference type="SMART" id="SM00235">
    <property type="entry name" value="ZnMc"/>
    <property type="match status" value="1"/>
</dbReference>
<sequence length="461" mass="50928">MKLLPVLILSLLRLFATVVYAQDESTSDEVAPTPTDEGSAPPPATTPPVTAPPAPNFNETRSLPVGANLTTVQIYNQFHEAYENVTYFVNSYGEAVVDDDIIWGSEELLLSWRVQNGVPSKRKRWYAVKPTYGWPSFPIVYRYDSVGTRTALKPYVDVALAKWKSLAPYLSFEEHDPDPTFARGIVVITANEDGCYSTVAFVNVGYDLTRPHINLASGCLGRQPKHEWGHQLGLLHEHKRPDRNTWLTFDCNAVQPEPESLCVGVNCCTDPTSSCCANLLYQFSVDTDTSRYQLGTAYDFDSIMHYPGWAFARPSQNTLKKTDGTPYPYNTEISTGDVQGVCAIYQPLCGVSPPVPQCGTCNPTAGLNKCDITTSCITTGTGTNHYCACRAGFKATTATDPSKQFRLSMPGQEYQYVPVVGKEGTVSLWDLEWFTLGHVLAHGLLFGLCFYIGHLHHFDTS</sequence>
<feature type="domain" description="Peptidase metallopeptidase" evidence="3">
    <location>
        <begin position="130"/>
        <end position="271"/>
    </location>
</feature>
<evidence type="ECO:0000313" key="4">
    <source>
        <dbReference type="EMBL" id="KIM26827.1"/>
    </source>
</evidence>
<reference evidence="4 5" key="1">
    <citation type="submission" date="2014-04" db="EMBL/GenBank/DDBJ databases">
        <authorList>
            <consortium name="DOE Joint Genome Institute"/>
            <person name="Kuo A."/>
            <person name="Zuccaro A."/>
            <person name="Kohler A."/>
            <person name="Nagy L.G."/>
            <person name="Floudas D."/>
            <person name="Copeland A."/>
            <person name="Barry K.W."/>
            <person name="Cichocki N."/>
            <person name="Veneault-Fourrey C."/>
            <person name="LaButti K."/>
            <person name="Lindquist E.A."/>
            <person name="Lipzen A."/>
            <person name="Lundell T."/>
            <person name="Morin E."/>
            <person name="Murat C."/>
            <person name="Sun H."/>
            <person name="Tunlid A."/>
            <person name="Henrissat B."/>
            <person name="Grigoriev I.V."/>
            <person name="Hibbett D.S."/>
            <person name="Martin F."/>
            <person name="Nordberg H.P."/>
            <person name="Cantor M.N."/>
            <person name="Hua S.X."/>
        </authorList>
    </citation>
    <scope>NUCLEOTIDE SEQUENCE [LARGE SCALE GENOMIC DNA]</scope>
    <source>
        <strain evidence="4 5">MAFF 305830</strain>
    </source>
</reference>
<dbReference type="InterPro" id="IPR024079">
    <property type="entry name" value="MetalloPept_cat_dom_sf"/>
</dbReference>
<feature type="compositionally biased region" description="Pro residues" evidence="1">
    <location>
        <begin position="40"/>
        <end position="55"/>
    </location>
</feature>
<evidence type="ECO:0000259" key="3">
    <source>
        <dbReference type="SMART" id="SM00235"/>
    </source>
</evidence>
<evidence type="ECO:0000256" key="1">
    <source>
        <dbReference type="SAM" id="MobiDB-lite"/>
    </source>
</evidence>